<evidence type="ECO:0000313" key="2">
    <source>
        <dbReference type="EMBL" id="GGH07749.1"/>
    </source>
</evidence>
<dbReference type="Proteomes" id="UP000596938">
    <property type="component" value="Unassembled WGS sequence"/>
</dbReference>
<evidence type="ECO:0000259" key="1">
    <source>
        <dbReference type="PROSITE" id="PS51459"/>
    </source>
</evidence>
<evidence type="ECO:0000313" key="3">
    <source>
        <dbReference type="Proteomes" id="UP000596938"/>
    </source>
</evidence>
<accession>A0ABQ1XZ77</accession>
<dbReference type="SUPFAM" id="SSF140931">
    <property type="entry name" value="Fic-like"/>
    <property type="match status" value="1"/>
</dbReference>
<reference evidence="3" key="1">
    <citation type="journal article" date="2019" name="Int. J. Syst. Evol. Microbiol.">
        <title>The Global Catalogue of Microorganisms (GCM) 10K type strain sequencing project: providing services to taxonomists for standard genome sequencing and annotation.</title>
        <authorList>
            <consortium name="The Broad Institute Genomics Platform"/>
            <consortium name="The Broad Institute Genome Sequencing Center for Infectious Disease"/>
            <person name="Wu L."/>
            <person name="Ma J."/>
        </authorList>
    </citation>
    <scope>NUCLEOTIDE SEQUENCE [LARGE SCALE GENOMIC DNA]</scope>
    <source>
        <strain evidence="3">CGMCC 1.1927</strain>
    </source>
</reference>
<dbReference type="InterPro" id="IPR006440">
    <property type="entry name" value="Doc"/>
</dbReference>
<dbReference type="InterPro" id="IPR003812">
    <property type="entry name" value="Fido"/>
</dbReference>
<feature type="domain" description="Fido" evidence="1">
    <location>
        <begin position="5"/>
        <end position="121"/>
    </location>
</feature>
<organism evidence="2 3">
    <name type="scientific">Pseudarthrobacter polychromogenes</name>
    <dbReference type="NCBI Taxonomy" id="1676"/>
    <lineage>
        <taxon>Bacteria</taxon>
        <taxon>Bacillati</taxon>
        <taxon>Actinomycetota</taxon>
        <taxon>Actinomycetes</taxon>
        <taxon>Micrococcales</taxon>
        <taxon>Micrococcaceae</taxon>
        <taxon>Pseudarthrobacter</taxon>
    </lineage>
</organism>
<sequence>MTAYLDIEDALQVVDRYGIHFRDVGLLASALARPATTVMGAEAYPELAVKAAALLESVARFHPLIDGNKRTAWTLMVLLLWINGYRHGFTTDEGFDLVVGVAAGTVDLLDSAAEISRHLVPR</sequence>
<dbReference type="Pfam" id="PF02661">
    <property type="entry name" value="Fic"/>
    <property type="match status" value="1"/>
</dbReference>
<dbReference type="PROSITE" id="PS51459">
    <property type="entry name" value="FIDO"/>
    <property type="match status" value="1"/>
</dbReference>
<gene>
    <name evidence="2" type="primary">doc</name>
    <name evidence="2" type="ORF">GCM10011577_35320</name>
</gene>
<protein>
    <submittedName>
        <fullName evidence="2">Toxin Doc</fullName>
    </submittedName>
</protein>
<dbReference type="InterPro" id="IPR053737">
    <property type="entry name" value="Type_II_TA_Toxin"/>
</dbReference>
<dbReference type="PANTHER" id="PTHR39426">
    <property type="entry name" value="HOMOLOGY TO DEATH-ON-CURING PROTEIN OF PHAGE P1"/>
    <property type="match status" value="1"/>
</dbReference>
<dbReference type="PANTHER" id="PTHR39426:SF1">
    <property type="entry name" value="HOMOLOGY TO DEATH-ON-CURING PROTEIN OF PHAGE P1"/>
    <property type="match status" value="1"/>
</dbReference>
<dbReference type="InterPro" id="IPR036597">
    <property type="entry name" value="Fido-like_dom_sf"/>
</dbReference>
<dbReference type="EMBL" id="BMKU01000014">
    <property type="protein sequence ID" value="GGH07749.1"/>
    <property type="molecule type" value="Genomic_DNA"/>
</dbReference>
<dbReference type="Gene3D" id="1.20.120.1870">
    <property type="entry name" value="Fic/DOC protein, Fido domain"/>
    <property type="match status" value="1"/>
</dbReference>
<keyword evidence="3" id="KW-1185">Reference proteome</keyword>
<dbReference type="NCBIfam" id="TIGR01550">
    <property type="entry name" value="DOC_P1"/>
    <property type="match status" value="1"/>
</dbReference>
<dbReference type="RefSeq" id="WP_188813122.1">
    <property type="nucleotide sequence ID" value="NZ_BAAAWV010000001.1"/>
</dbReference>
<name>A0ABQ1XZ77_9MICC</name>
<proteinExistence type="predicted"/>
<comment type="caution">
    <text evidence="2">The sequence shown here is derived from an EMBL/GenBank/DDBJ whole genome shotgun (WGS) entry which is preliminary data.</text>
</comment>